<name>Q2W6Z1_PARM1</name>
<dbReference type="KEGG" id="mag:amb1580"/>
<keyword evidence="2" id="KW-1185">Reference proteome</keyword>
<organism evidence="1 2">
    <name type="scientific">Paramagnetospirillum magneticum (strain ATCC 700264 / AMB-1)</name>
    <name type="common">Magnetospirillum magneticum</name>
    <dbReference type="NCBI Taxonomy" id="342108"/>
    <lineage>
        <taxon>Bacteria</taxon>
        <taxon>Pseudomonadati</taxon>
        <taxon>Pseudomonadota</taxon>
        <taxon>Alphaproteobacteria</taxon>
        <taxon>Rhodospirillales</taxon>
        <taxon>Magnetospirillaceae</taxon>
        <taxon>Paramagnetospirillum</taxon>
    </lineage>
</organism>
<protein>
    <submittedName>
        <fullName evidence="1">Uncharacterized protein</fullName>
    </submittedName>
</protein>
<proteinExistence type="predicted"/>
<accession>Q2W6Z1</accession>
<evidence type="ECO:0000313" key="2">
    <source>
        <dbReference type="Proteomes" id="UP000007058"/>
    </source>
</evidence>
<dbReference type="STRING" id="342108.amb1580"/>
<dbReference type="AlphaFoldDB" id="Q2W6Z1"/>
<dbReference type="Proteomes" id="UP000007058">
    <property type="component" value="Chromosome"/>
</dbReference>
<dbReference type="HOGENOM" id="CLU_993208_0_0_5"/>
<gene>
    <name evidence="1" type="ordered locus">amb1580</name>
</gene>
<dbReference type="Pfam" id="PF13289">
    <property type="entry name" value="SIR2_2"/>
    <property type="match status" value="1"/>
</dbReference>
<reference evidence="1 2" key="1">
    <citation type="journal article" date="2005" name="DNA Res.">
        <title>Complete genome sequence of the facultative anaerobic magnetotactic bacterium Magnetospirillum sp. strain AMB-1.</title>
        <authorList>
            <person name="Matsunaga T."/>
            <person name="Okamura Y."/>
            <person name="Fukuda Y."/>
            <person name="Wahyudi A.T."/>
            <person name="Murase Y."/>
            <person name="Takeyama H."/>
        </authorList>
    </citation>
    <scope>NUCLEOTIDE SEQUENCE [LARGE SCALE GENOMIC DNA]</scope>
    <source>
        <strain evidence="2">ATCC 700264 / AMB-1</strain>
    </source>
</reference>
<evidence type="ECO:0000313" key="1">
    <source>
        <dbReference type="EMBL" id="BAE50384.1"/>
    </source>
</evidence>
<dbReference type="EMBL" id="AP007255">
    <property type="protein sequence ID" value="BAE50384.1"/>
    <property type="molecule type" value="Genomic_DNA"/>
</dbReference>
<sequence length="290" mass="31441">MQEDAAMLDSPRSLLAGIGAEIAAGNLIPFLGPDVLTIGAEPPVPVGARALSLALASKVGVPGRIKNNLWHSAQYIETHKHRVTLDKLMAAFFQPVPEPNALHRWLAGLPKLPMVVDTWYDGAMKAAFETAGRDNWGIVQGCSKARRLDGGVWFRAVSPDGAIVGDDVADGWRTVLYKPHGAAQPTGDVLVSDSDYVEVLTDIDIGTPIPQVVKDRRSSRGFVFLGCRFYDQILRTFARQITKRSSGPRYAVIPGDLTRNEIKFLELEGITPIILPLAEAVPLMTEANPA</sequence>